<name>A0ABV5VJ73_9ACTN</name>
<dbReference type="RefSeq" id="WP_247472555.1">
    <property type="nucleotide sequence ID" value="NZ_JBHMAR010000035.1"/>
</dbReference>
<dbReference type="EMBL" id="JBHMAR010000035">
    <property type="protein sequence ID" value="MFB9737871.1"/>
    <property type="molecule type" value="Genomic_DNA"/>
</dbReference>
<dbReference type="Gene3D" id="3.40.50.1000">
    <property type="entry name" value="HAD superfamily/HAD-like"/>
    <property type="match status" value="1"/>
</dbReference>
<dbReference type="InterPro" id="IPR050155">
    <property type="entry name" value="HAD-like_hydrolase_sf"/>
</dbReference>
<evidence type="ECO:0000313" key="2">
    <source>
        <dbReference type="EMBL" id="MFB9737871.1"/>
    </source>
</evidence>
<keyword evidence="2" id="KW-0378">Hydrolase</keyword>
<dbReference type="CDD" id="cd01427">
    <property type="entry name" value="HAD_like"/>
    <property type="match status" value="1"/>
</dbReference>
<dbReference type="EC" id="3.-.-.-" evidence="2"/>
<dbReference type="NCBIfam" id="TIGR01549">
    <property type="entry name" value="HAD-SF-IA-v1"/>
    <property type="match status" value="1"/>
</dbReference>
<feature type="region of interest" description="Disordered" evidence="1">
    <location>
        <begin position="297"/>
        <end position="327"/>
    </location>
</feature>
<comment type="caution">
    <text evidence="2">The sequence shown here is derived from an EMBL/GenBank/DDBJ whole genome shotgun (WGS) entry which is preliminary data.</text>
</comment>
<organism evidence="2 3">
    <name type="scientific">Streptomyces thermocoprophilus</name>
    <dbReference type="NCBI Taxonomy" id="78356"/>
    <lineage>
        <taxon>Bacteria</taxon>
        <taxon>Bacillati</taxon>
        <taxon>Actinomycetota</taxon>
        <taxon>Actinomycetes</taxon>
        <taxon>Kitasatosporales</taxon>
        <taxon>Streptomycetaceae</taxon>
        <taxon>Streptomyces</taxon>
    </lineage>
</organism>
<keyword evidence="3" id="KW-1185">Reference proteome</keyword>
<gene>
    <name evidence="2" type="ORF">ACFFRO_22545</name>
</gene>
<reference evidence="2 3" key="1">
    <citation type="submission" date="2024-09" db="EMBL/GenBank/DDBJ databases">
        <authorList>
            <person name="Sun Q."/>
            <person name="Mori K."/>
        </authorList>
    </citation>
    <scope>NUCLEOTIDE SEQUENCE [LARGE SCALE GENOMIC DNA]</scope>
    <source>
        <strain evidence="2 3">JCM 10918</strain>
    </source>
</reference>
<dbReference type="InterPro" id="IPR006439">
    <property type="entry name" value="HAD-SF_hydro_IA"/>
</dbReference>
<protein>
    <submittedName>
        <fullName evidence="2">HAD family hydrolase</fullName>
        <ecNumber evidence="2">3.-.-.-</ecNumber>
    </submittedName>
</protein>
<dbReference type="PANTHER" id="PTHR43434:SF1">
    <property type="entry name" value="PHOSPHOGLYCOLATE PHOSPHATASE"/>
    <property type="match status" value="1"/>
</dbReference>
<proteinExistence type="predicted"/>
<dbReference type="Pfam" id="PF00702">
    <property type="entry name" value="Hydrolase"/>
    <property type="match status" value="1"/>
</dbReference>
<dbReference type="InterPro" id="IPR036412">
    <property type="entry name" value="HAD-like_sf"/>
</dbReference>
<sequence length="327" mass="34594">MADGEDKDGTLERATTGEATAPGGRTRDEARHVPGDTEAATPDAYSGDVDRAGDLLWGGRGVAAARCVLFDFDGPVCRLFPEGRSMPVAERLRAHLAQLGLGGLLSAEERADKDPHVVLRAVHRAGRERDLGDLVGTLEHMVTEGEVRAAGEAWPTADADGLIRRLHEGGAALAVVTNNSARAADRYLREHAHRGRSLRDFFTAVHGRGPDPDLMKPHPDVLTRALTGLGLPPDSAVMIGDTPTDAEAARAAGVRFIGYGRDEAKRARLRRAGAGVVIGSYAPLLHTAETAGVCGRRHAQGEPHDGPGDGAPRCRCGARSPVRSLHE</sequence>
<feature type="compositionally biased region" description="Basic and acidic residues" evidence="1">
    <location>
        <begin position="25"/>
        <end position="35"/>
    </location>
</feature>
<dbReference type="PANTHER" id="PTHR43434">
    <property type="entry name" value="PHOSPHOGLYCOLATE PHOSPHATASE"/>
    <property type="match status" value="1"/>
</dbReference>
<evidence type="ECO:0000313" key="3">
    <source>
        <dbReference type="Proteomes" id="UP001589703"/>
    </source>
</evidence>
<dbReference type="GO" id="GO:0016787">
    <property type="term" value="F:hydrolase activity"/>
    <property type="evidence" value="ECO:0007669"/>
    <property type="project" value="UniProtKB-KW"/>
</dbReference>
<dbReference type="Proteomes" id="UP001589703">
    <property type="component" value="Unassembled WGS sequence"/>
</dbReference>
<dbReference type="SUPFAM" id="SSF56784">
    <property type="entry name" value="HAD-like"/>
    <property type="match status" value="1"/>
</dbReference>
<dbReference type="InterPro" id="IPR023214">
    <property type="entry name" value="HAD_sf"/>
</dbReference>
<feature type="region of interest" description="Disordered" evidence="1">
    <location>
        <begin position="1"/>
        <end position="46"/>
    </location>
</feature>
<accession>A0ABV5VJ73</accession>
<evidence type="ECO:0000256" key="1">
    <source>
        <dbReference type="SAM" id="MobiDB-lite"/>
    </source>
</evidence>